<sequence length="391" mass="40754">MSAASAHSPKVYGWCPGALRPMMSGDGLVVRVRAPLGRLTREQGIGIADLSRRFGNGLLDLSARANLQMRGIRQESHPELIAGLRKLGLVDDDAEAEARRNVLLTPFWRDGDDTHRIATALSTALTAATDLKLPGKFGFAVDCGPTPVLQNVAADIRIERTSDGLTLRADGAETGLLVTVETAADAALDLARWFLTSGGAPSGRGRMKTLIANGATLPQGHTTGATRPQQTQPLPGRCPSGTLAALAFGQIEADSFAALAEQSPIRLTPWRMLLLEGLATCAPCDGVIFDAADPRLRVTACTGAPGCPQALGVTRQLALDLAPTLPANQTLHVSGCAKGCAHPGPAPLTLTATGPDTFDLIRGGTAADRPAHTDLTADALRRAPDILTQGT</sequence>
<keyword evidence="4 8" id="KW-0560">Oxidoreductase</keyword>
<reference evidence="8 9" key="1">
    <citation type="submission" date="2023-04" db="EMBL/GenBank/DDBJ databases">
        <title>Complete genome sequence of Alisedimentitalea scapharcae.</title>
        <authorList>
            <person name="Rong J.-C."/>
            <person name="Yi M.-L."/>
            <person name="Zhao Q."/>
        </authorList>
    </citation>
    <scope>NUCLEOTIDE SEQUENCE [LARGE SCALE GENOMIC DNA]</scope>
    <source>
        <strain evidence="8 9">KCTC 42119</strain>
    </source>
</reference>
<dbReference type="InterPro" id="IPR036136">
    <property type="entry name" value="Nit/Sulf_reduc_fer-like_dom_sf"/>
</dbReference>
<dbReference type="Pfam" id="PF03460">
    <property type="entry name" value="NIR_SIR_ferr"/>
    <property type="match status" value="1"/>
</dbReference>
<evidence type="ECO:0000256" key="4">
    <source>
        <dbReference type="ARBA" id="ARBA00023002"/>
    </source>
</evidence>
<dbReference type="InterPro" id="IPR045854">
    <property type="entry name" value="NO2/SO3_Rdtase_4Fe4S_sf"/>
</dbReference>
<evidence type="ECO:0000256" key="2">
    <source>
        <dbReference type="ARBA" id="ARBA00022617"/>
    </source>
</evidence>
<accession>A0ABZ2XWE3</accession>
<keyword evidence="2" id="KW-0349">Heme</keyword>
<gene>
    <name evidence="8" type="primary">cobG</name>
    <name evidence="8" type="ORF">QEZ52_06995</name>
</gene>
<protein>
    <submittedName>
        <fullName evidence="8">Precorrin-3B synthase</fullName>
        <ecNumber evidence="8">1.14.13.83</ecNumber>
    </submittedName>
</protein>
<evidence type="ECO:0000313" key="9">
    <source>
        <dbReference type="Proteomes" id="UP001623232"/>
    </source>
</evidence>
<dbReference type="Proteomes" id="UP001623232">
    <property type="component" value="Chromosome"/>
</dbReference>
<dbReference type="RefSeq" id="WP_406648873.1">
    <property type="nucleotide sequence ID" value="NZ_CP123584.1"/>
</dbReference>
<dbReference type="InterPro" id="IPR005117">
    <property type="entry name" value="NiRdtase/SiRdtase_haem-b_fer"/>
</dbReference>
<evidence type="ECO:0000256" key="3">
    <source>
        <dbReference type="ARBA" id="ARBA00022723"/>
    </source>
</evidence>
<feature type="domain" description="Nitrite/Sulfite reductase ferredoxin-like" evidence="7">
    <location>
        <begin position="21"/>
        <end position="86"/>
    </location>
</feature>
<dbReference type="PANTHER" id="PTHR32439:SF9">
    <property type="entry name" value="BLR3264 PROTEIN"/>
    <property type="match status" value="1"/>
</dbReference>
<evidence type="ECO:0000256" key="5">
    <source>
        <dbReference type="ARBA" id="ARBA00023004"/>
    </source>
</evidence>
<evidence type="ECO:0000313" key="8">
    <source>
        <dbReference type="EMBL" id="WZK90282.1"/>
    </source>
</evidence>
<dbReference type="EC" id="1.14.13.83" evidence="8"/>
<dbReference type="SUPFAM" id="SSF55124">
    <property type="entry name" value="Nitrite/Sulfite reductase N-terminal domain-like"/>
    <property type="match status" value="1"/>
</dbReference>
<dbReference type="InterPro" id="IPR012798">
    <property type="entry name" value="Cbl_synth_CobG-like"/>
</dbReference>
<dbReference type="EMBL" id="CP123584">
    <property type="protein sequence ID" value="WZK90282.1"/>
    <property type="molecule type" value="Genomic_DNA"/>
</dbReference>
<keyword evidence="9" id="KW-1185">Reference proteome</keyword>
<dbReference type="InterPro" id="IPR051329">
    <property type="entry name" value="NIR_SIR_4Fe-4S"/>
</dbReference>
<evidence type="ECO:0000256" key="1">
    <source>
        <dbReference type="ARBA" id="ARBA00022485"/>
    </source>
</evidence>
<dbReference type="PANTHER" id="PTHR32439">
    <property type="entry name" value="FERREDOXIN--NITRITE REDUCTASE, CHLOROPLASTIC"/>
    <property type="match status" value="1"/>
</dbReference>
<dbReference type="NCBIfam" id="TIGR02435">
    <property type="entry name" value="CobG"/>
    <property type="match status" value="1"/>
</dbReference>
<dbReference type="Gene3D" id="3.30.413.10">
    <property type="entry name" value="Sulfite Reductase Hemoprotein, domain 1"/>
    <property type="match status" value="1"/>
</dbReference>
<evidence type="ECO:0000256" key="6">
    <source>
        <dbReference type="ARBA" id="ARBA00023014"/>
    </source>
</evidence>
<proteinExistence type="predicted"/>
<evidence type="ECO:0000259" key="7">
    <source>
        <dbReference type="Pfam" id="PF03460"/>
    </source>
</evidence>
<keyword evidence="5" id="KW-0408">Iron</keyword>
<keyword evidence="6" id="KW-0411">Iron-sulfur</keyword>
<dbReference type="SUPFAM" id="SSF56014">
    <property type="entry name" value="Nitrite and sulphite reductase 4Fe-4S domain-like"/>
    <property type="match status" value="1"/>
</dbReference>
<name>A0ABZ2XWE3_9RHOB</name>
<dbReference type="GO" id="GO:0043818">
    <property type="term" value="F:precorrin-3B synthase activity"/>
    <property type="evidence" value="ECO:0007669"/>
    <property type="project" value="UniProtKB-EC"/>
</dbReference>
<organism evidence="8 9">
    <name type="scientific">Aliisedimentitalea scapharcae</name>
    <dbReference type="NCBI Taxonomy" id="1524259"/>
    <lineage>
        <taxon>Bacteria</taxon>
        <taxon>Pseudomonadati</taxon>
        <taxon>Pseudomonadota</taxon>
        <taxon>Alphaproteobacteria</taxon>
        <taxon>Rhodobacterales</taxon>
        <taxon>Roseobacteraceae</taxon>
        <taxon>Aliisedimentitalea</taxon>
    </lineage>
</organism>
<keyword evidence="1" id="KW-0004">4Fe-4S</keyword>
<dbReference type="Gene3D" id="3.90.480.20">
    <property type="match status" value="1"/>
</dbReference>
<keyword evidence="3" id="KW-0479">Metal-binding</keyword>